<feature type="region of interest" description="Disordered" evidence="3">
    <location>
        <begin position="882"/>
        <end position="955"/>
    </location>
</feature>
<dbReference type="PANTHER" id="PTHR46116">
    <property type="entry name" value="(E3-INDEPENDENT) E2 UBIQUITIN-CONJUGATING ENZYME"/>
    <property type="match status" value="1"/>
</dbReference>
<dbReference type="SMART" id="SM00212">
    <property type="entry name" value="UBCc"/>
    <property type="match status" value="1"/>
</dbReference>
<dbReference type="Gene3D" id="3.10.110.10">
    <property type="entry name" value="Ubiquitin Conjugating Enzyme"/>
    <property type="match status" value="1"/>
</dbReference>
<proteinExistence type="predicted"/>
<name>A0AAJ0GBC2_9PEZI</name>
<evidence type="ECO:0000256" key="2">
    <source>
        <dbReference type="ARBA" id="ARBA00022786"/>
    </source>
</evidence>
<evidence type="ECO:0000313" key="5">
    <source>
        <dbReference type="EMBL" id="KAK3055565.1"/>
    </source>
</evidence>
<feature type="compositionally biased region" description="Polar residues" evidence="3">
    <location>
        <begin position="1000"/>
        <end position="1013"/>
    </location>
</feature>
<feature type="domain" description="UBC core" evidence="4">
    <location>
        <begin position="600"/>
        <end position="756"/>
    </location>
</feature>
<dbReference type="AlphaFoldDB" id="A0AAJ0GBC2"/>
<protein>
    <recommendedName>
        <fullName evidence="4">UBC core domain-containing protein</fullName>
    </recommendedName>
</protein>
<feature type="compositionally biased region" description="Basic and acidic residues" evidence="3">
    <location>
        <begin position="946"/>
        <end position="955"/>
    </location>
</feature>
<reference evidence="5" key="1">
    <citation type="submission" date="2023-04" db="EMBL/GenBank/DDBJ databases">
        <title>Black Yeasts Isolated from many extreme environments.</title>
        <authorList>
            <person name="Coleine C."/>
            <person name="Stajich J.E."/>
            <person name="Selbmann L."/>
        </authorList>
    </citation>
    <scope>NUCLEOTIDE SEQUENCE</scope>
    <source>
        <strain evidence="5">CCFEE 5312</strain>
    </source>
</reference>
<gene>
    <name evidence="5" type="ORF">LTR09_003485</name>
</gene>
<evidence type="ECO:0000259" key="4">
    <source>
        <dbReference type="PROSITE" id="PS50127"/>
    </source>
</evidence>
<feature type="region of interest" description="Disordered" evidence="3">
    <location>
        <begin position="1"/>
        <end position="31"/>
    </location>
</feature>
<feature type="compositionally biased region" description="Polar residues" evidence="3">
    <location>
        <begin position="882"/>
        <end position="912"/>
    </location>
</feature>
<feature type="region of interest" description="Disordered" evidence="3">
    <location>
        <begin position="272"/>
        <end position="298"/>
    </location>
</feature>
<comment type="caution">
    <text evidence="5">The sequence shown here is derived from an EMBL/GenBank/DDBJ whole genome shotgun (WGS) entry which is preliminary data.</text>
</comment>
<feature type="region of interest" description="Disordered" evidence="3">
    <location>
        <begin position="982"/>
        <end position="1027"/>
    </location>
</feature>
<dbReference type="InterPro" id="IPR000608">
    <property type="entry name" value="UBC"/>
</dbReference>
<evidence type="ECO:0000313" key="6">
    <source>
        <dbReference type="Proteomes" id="UP001271007"/>
    </source>
</evidence>
<dbReference type="SUPFAM" id="SSF54495">
    <property type="entry name" value="UBC-like"/>
    <property type="match status" value="1"/>
</dbReference>
<dbReference type="EMBL" id="JAWDJX010000008">
    <property type="protein sequence ID" value="KAK3055565.1"/>
    <property type="molecule type" value="Genomic_DNA"/>
</dbReference>
<evidence type="ECO:0000256" key="3">
    <source>
        <dbReference type="SAM" id="MobiDB-lite"/>
    </source>
</evidence>
<dbReference type="GO" id="GO:0061631">
    <property type="term" value="F:ubiquitin conjugating enzyme activity"/>
    <property type="evidence" value="ECO:0007669"/>
    <property type="project" value="TreeGrafter"/>
</dbReference>
<keyword evidence="6" id="KW-1185">Reference proteome</keyword>
<sequence length="1057" mass="116048">MDSDSLRHKRLKRFDPLSSPDEEPVASPVMPDTMCEDERFARDLQAQIEREERPLKKPDTPMYTDMNGNNPWSQYAANQQMVPTYFDGTGALPATDVGKLPPNNFFSSSPGYFQHSFHHSSFPGANPPVHLGGTPVTGALYAERRKRTPTPAPKPETPPPTYLTAHDIDPSDDAAAVRILDRDNAVHHFDQLLDEGPTGSRCLLLLCGTCGAKTCLGCGATLTTETLEFGATTEKGIHFTWHCDRGRLTMLWLMLCCYDNRARHNKVIAVTPRKHPAQSRSKQPKYGGFQPHHHSRKHNGVAAAKGVGYAADDEYEDDGTDALDDLVNAASVASAAFAGTGFSVDGKVTSPVNLHQYHPRVRGRAPIAPVVDPDDALTALVMPALCALLPSSTTLVPTVFDHDPPRILACMLSRSSLLDKAAELLRNDSLEDATARIGCYEALLDLIRVFASGSRLTAEILHTERTINKAGHDLMKLSYALPTRLQNEQQATAASIMQSMANLTSQSNMMLRNAQANAEVFESEEGQQLIRLCTNVLDCNDMLTKSTPRRSAKGKAKEAETADKDAWQKPLALLEVPDEDILACHYSAKAAKDMKTPKTGRMRHVIKEITNLQTSLPPGIFVRHGESRLDVMKVLIVGPKGTPYENGLFEFDLFCPPNYPNEPPQMHIKTTGGGKHRFNPNLYADGKVCLSVLNTWQGAQWTPGQSTILQVLVSIQAMIFCDEPHCNEPGFEQEGGSDQSKHYNRGQYAAVIKYAMLEWLEGNRTVTPASNRMYHPPMPVDEDDYGDGEDDIDPMVYGSVDPADYPHVVENYMTKSKDNGTNPKTGGEIPGGYSTDPTHLGMSTMVPKTPMEYGNLEAAPNSFVSMPHDLLSTPYVPFSAGQSVQWQPNGHNTDGQTYGTTPTADSEPSGITNLDKLMALKDHMTGPKSGSKKQPSKPPKYHARPTRPEAPVDKSDMWAAVVQKHFETKHDEILETVCRWIDDKGSGTTGRGKGRRLGSASETSVAPAKTKTSQAEHLKAKGNDLPEQLRAALKELPEERRYGYAVFNGHHDGEDDD</sequence>
<dbReference type="InterPro" id="IPR016135">
    <property type="entry name" value="UBQ-conjugating_enzyme/RWD"/>
</dbReference>
<evidence type="ECO:0000256" key="1">
    <source>
        <dbReference type="ARBA" id="ARBA00022679"/>
    </source>
</evidence>
<feature type="region of interest" description="Disordered" evidence="3">
    <location>
        <begin position="813"/>
        <end position="835"/>
    </location>
</feature>
<dbReference type="Pfam" id="PF00179">
    <property type="entry name" value="UQ_con"/>
    <property type="match status" value="1"/>
</dbReference>
<feature type="compositionally biased region" description="Basic residues" evidence="3">
    <location>
        <begin position="930"/>
        <end position="945"/>
    </location>
</feature>
<feature type="region of interest" description="Disordered" evidence="3">
    <location>
        <begin position="146"/>
        <end position="167"/>
    </location>
</feature>
<accession>A0AAJ0GBC2</accession>
<feature type="compositionally biased region" description="Basic and acidic residues" evidence="3">
    <location>
        <begin position="1014"/>
        <end position="1024"/>
    </location>
</feature>
<dbReference type="PANTHER" id="PTHR46116:SF15">
    <property type="entry name" value="(E3-INDEPENDENT) E2 UBIQUITIN-CONJUGATING ENZYME"/>
    <property type="match status" value="1"/>
</dbReference>
<dbReference type="Proteomes" id="UP001271007">
    <property type="component" value="Unassembled WGS sequence"/>
</dbReference>
<organism evidence="5 6">
    <name type="scientific">Extremus antarcticus</name>
    <dbReference type="NCBI Taxonomy" id="702011"/>
    <lineage>
        <taxon>Eukaryota</taxon>
        <taxon>Fungi</taxon>
        <taxon>Dikarya</taxon>
        <taxon>Ascomycota</taxon>
        <taxon>Pezizomycotina</taxon>
        <taxon>Dothideomycetes</taxon>
        <taxon>Dothideomycetidae</taxon>
        <taxon>Mycosphaerellales</taxon>
        <taxon>Extremaceae</taxon>
        <taxon>Extremus</taxon>
    </lineage>
</organism>
<feature type="compositionally biased region" description="Pro residues" evidence="3">
    <location>
        <begin position="150"/>
        <end position="161"/>
    </location>
</feature>
<keyword evidence="2" id="KW-0833">Ubl conjugation pathway</keyword>
<dbReference type="PROSITE" id="PS50127">
    <property type="entry name" value="UBC_2"/>
    <property type="match status" value="1"/>
</dbReference>
<keyword evidence="1" id="KW-0808">Transferase</keyword>